<dbReference type="Gene3D" id="3.40.50.12780">
    <property type="entry name" value="N-terminal domain of ligase-like"/>
    <property type="match status" value="2"/>
</dbReference>
<dbReference type="SUPFAM" id="SSF56801">
    <property type="entry name" value="Acetyl-CoA synthetase-like"/>
    <property type="match status" value="2"/>
</dbReference>
<dbReference type="InterPro" id="IPR000873">
    <property type="entry name" value="AMP-dep_synth/lig_dom"/>
</dbReference>
<sequence length="361" mass="38349">MPAAPQYLRIVVNAERRYGLWPFTRRIPPGWADTYFVGSRMRCLAQITELTRHHGPAPSPGDHPDAAGRTATGRLGRITAAAPHRAAVLSAGRPLTFGELDRRAGALARAVAERGVRRGELVGLRLRPGTGAVVARLAVLKAGAAYLPMRDGSPPAQPDLRLIIAEPEYAGPARRHGLPVLVRRRDRAGGRAPAWVGRAVVPGDPAYVVPGPAPGGGLVFDHGRLVLAAAAATHAAGGPLPAGGPPEYSARSLDCDELVIWGQLLHGEPIRFDGHGVATPPGADDPDPHHARWYVLDDDLHPVPEGQLYLAADWLGGGYGGGPTRTARWLRPDPFDRAGGGTMLWTGHRARRDNGVLRLAD</sequence>
<dbReference type="EMBL" id="JACHNH010000001">
    <property type="protein sequence ID" value="MBB4761999.1"/>
    <property type="molecule type" value="Genomic_DNA"/>
</dbReference>
<accession>A0A7W7HWF6</accession>
<keyword evidence="1" id="KW-0596">Phosphopantetheine</keyword>
<evidence type="ECO:0000313" key="5">
    <source>
        <dbReference type="Proteomes" id="UP000578112"/>
    </source>
</evidence>
<dbReference type="PANTHER" id="PTHR44845">
    <property type="entry name" value="CARRIER DOMAIN-CONTAINING PROTEIN"/>
    <property type="match status" value="1"/>
</dbReference>
<dbReference type="InterPro" id="IPR042099">
    <property type="entry name" value="ANL_N_sf"/>
</dbReference>
<feature type="domain" description="MbtH-like" evidence="3">
    <location>
        <begin position="1"/>
        <end position="49"/>
    </location>
</feature>
<dbReference type="Gene3D" id="3.90.820.10">
    <property type="entry name" value="Structural Genomics, Unknown Function 30-nov-00 1gh9 Mol_id"/>
    <property type="match status" value="1"/>
</dbReference>
<evidence type="ECO:0000256" key="1">
    <source>
        <dbReference type="ARBA" id="ARBA00022450"/>
    </source>
</evidence>
<protein>
    <submittedName>
        <fullName evidence="4">Non-ribosomal peptide synthetase component F</fullName>
    </submittedName>
</protein>
<gene>
    <name evidence="4" type="ORF">BJ971_002555</name>
</gene>
<evidence type="ECO:0000313" key="4">
    <source>
        <dbReference type="EMBL" id="MBB4761999.1"/>
    </source>
</evidence>
<dbReference type="Proteomes" id="UP000578112">
    <property type="component" value="Unassembled WGS sequence"/>
</dbReference>
<reference evidence="4 5" key="1">
    <citation type="submission" date="2020-08" db="EMBL/GenBank/DDBJ databases">
        <title>Sequencing the genomes of 1000 actinobacteria strains.</title>
        <authorList>
            <person name="Klenk H.-P."/>
        </authorList>
    </citation>
    <scope>NUCLEOTIDE SEQUENCE [LARGE SCALE GENOMIC DNA]</scope>
    <source>
        <strain evidence="4 5">DSM 43149</strain>
    </source>
</reference>
<name>A0A7W7HWF6_9ACTN</name>
<dbReference type="AlphaFoldDB" id="A0A7W7HWF6"/>
<proteinExistence type="predicted"/>
<dbReference type="PANTHER" id="PTHR44845:SF6">
    <property type="entry name" value="BETA-ALANINE-ACTIVATING ENZYME"/>
    <property type="match status" value="1"/>
</dbReference>
<dbReference type="Pfam" id="PF00501">
    <property type="entry name" value="AMP-binding"/>
    <property type="match status" value="1"/>
</dbReference>
<evidence type="ECO:0000259" key="3">
    <source>
        <dbReference type="SMART" id="SM00923"/>
    </source>
</evidence>
<keyword evidence="2" id="KW-0597">Phosphoprotein</keyword>
<dbReference type="InterPro" id="IPR005153">
    <property type="entry name" value="MbtH-like_dom"/>
</dbReference>
<dbReference type="SMART" id="SM00923">
    <property type="entry name" value="MbtH"/>
    <property type="match status" value="1"/>
</dbReference>
<keyword evidence="5" id="KW-1185">Reference proteome</keyword>
<dbReference type="RefSeq" id="WP_184992789.1">
    <property type="nucleotide sequence ID" value="NZ_BOMK01000002.1"/>
</dbReference>
<comment type="caution">
    <text evidence="4">The sequence shown here is derived from an EMBL/GenBank/DDBJ whole genome shotgun (WGS) entry which is preliminary data.</text>
</comment>
<organism evidence="4 5">
    <name type="scientific">Actinoplanes digitatis</name>
    <dbReference type="NCBI Taxonomy" id="1868"/>
    <lineage>
        <taxon>Bacteria</taxon>
        <taxon>Bacillati</taxon>
        <taxon>Actinomycetota</taxon>
        <taxon>Actinomycetes</taxon>
        <taxon>Micromonosporales</taxon>
        <taxon>Micromonosporaceae</taxon>
        <taxon>Actinoplanes</taxon>
    </lineage>
</organism>
<dbReference type="Pfam" id="PF03621">
    <property type="entry name" value="MbtH"/>
    <property type="match status" value="1"/>
</dbReference>
<evidence type="ECO:0000256" key="2">
    <source>
        <dbReference type="ARBA" id="ARBA00022553"/>
    </source>
</evidence>